<dbReference type="STRING" id="762968.HMPREF9441_01101"/>
<gene>
    <name evidence="1" type="ORF">HMPREF9441_01101</name>
</gene>
<name>G5SNT9_9BACT</name>
<proteinExistence type="predicted"/>
<sequence>MAVEYCHAATKVLKKNFHQAFYAEKISRKKITDLTGFFRTFVLLKLT</sequence>
<dbReference type="Proteomes" id="UP000003598">
    <property type="component" value="Unassembled WGS sequence"/>
</dbReference>
<accession>G5SNT9</accession>
<dbReference type="AlphaFoldDB" id="G5SNT9"/>
<evidence type="ECO:0000313" key="2">
    <source>
        <dbReference type="Proteomes" id="UP000003598"/>
    </source>
</evidence>
<dbReference type="EMBL" id="AFFY01000016">
    <property type="protein sequence ID" value="EHH01053.1"/>
    <property type="molecule type" value="Genomic_DNA"/>
</dbReference>
<comment type="caution">
    <text evidence="1">The sequence shown here is derived from an EMBL/GenBank/DDBJ whole genome shotgun (WGS) entry which is preliminary data.</text>
</comment>
<reference evidence="1 2" key="1">
    <citation type="submission" date="2011-03" db="EMBL/GenBank/DDBJ databases">
        <authorList>
            <person name="Weinstock G."/>
            <person name="Sodergren E."/>
            <person name="Clifton S."/>
            <person name="Fulton L."/>
            <person name="Fulton B."/>
            <person name="Courtney L."/>
            <person name="Fronick C."/>
            <person name="Harrison M."/>
            <person name="Strong C."/>
            <person name="Farmer C."/>
            <person name="Delahaunty K."/>
            <person name="Markovic C."/>
            <person name="Hall O."/>
            <person name="Minx P."/>
            <person name="Tomlinson C."/>
            <person name="Mitreva M."/>
            <person name="Hou S."/>
            <person name="Chen J."/>
            <person name="Wollam A."/>
            <person name="Pepin K.H."/>
            <person name="Johnson M."/>
            <person name="Bhonagiri V."/>
            <person name="Zhang X."/>
            <person name="Suruliraj S."/>
            <person name="Warren W."/>
            <person name="Chinwalla A."/>
            <person name="Mardis E.R."/>
            <person name="Wilson R.K."/>
        </authorList>
    </citation>
    <scope>NUCLEOTIDE SEQUENCE [LARGE SCALE GENOMIC DNA]</scope>
    <source>
        <strain evidence="1 2">YIT 11840</strain>
    </source>
</reference>
<dbReference type="HOGENOM" id="CLU_3171169_0_0_10"/>
<keyword evidence="2" id="KW-1185">Reference proteome</keyword>
<protein>
    <submittedName>
        <fullName evidence="1">Uncharacterized protein</fullName>
    </submittedName>
</protein>
<evidence type="ECO:0000313" key="1">
    <source>
        <dbReference type="EMBL" id="EHH01053.1"/>
    </source>
</evidence>
<organism evidence="1 2">
    <name type="scientific">Paraprevotella clara YIT 11840</name>
    <dbReference type="NCBI Taxonomy" id="762968"/>
    <lineage>
        <taxon>Bacteria</taxon>
        <taxon>Pseudomonadati</taxon>
        <taxon>Bacteroidota</taxon>
        <taxon>Bacteroidia</taxon>
        <taxon>Bacteroidales</taxon>
        <taxon>Prevotellaceae</taxon>
        <taxon>Paraprevotella</taxon>
    </lineage>
</organism>